<dbReference type="Gene3D" id="1.10.10.60">
    <property type="entry name" value="Homeodomain-like"/>
    <property type="match status" value="1"/>
</dbReference>
<organism evidence="1 2">
    <name type="scientific">Plectus sambesii</name>
    <dbReference type="NCBI Taxonomy" id="2011161"/>
    <lineage>
        <taxon>Eukaryota</taxon>
        <taxon>Metazoa</taxon>
        <taxon>Ecdysozoa</taxon>
        <taxon>Nematoda</taxon>
        <taxon>Chromadorea</taxon>
        <taxon>Plectida</taxon>
        <taxon>Plectina</taxon>
        <taxon>Plectoidea</taxon>
        <taxon>Plectidae</taxon>
        <taxon>Plectus</taxon>
    </lineage>
</organism>
<evidence type="ECO:0000313" key="1">
    <source>
        <dbReference type="Proteomes" id="UP000887566"/>
    </source>
</evidence>
<dbReference type="WBParaSite" id="PSAMB.scaffold5373size11845.g26516.t1">
    <property type="protein sequence ID" value="PSAMB.scaffold5373size11845.g26516.t1"/>
    <property type="gene ID" value="PSAMB.scaffold5373size11845.g26516"/>
</dbReference>
<accession>A0A914WWG8</accession>
<protein>
    <submittedName>
        <fullName evidence="2">Transposase</fullName>
    </submittedName>
</protein>
<keyword evidence="1" id="KW-1185">Reference proteome</keyword>
<reference evidence="2" key="1">
    <citation type="submission" date="2022-11" db="UniProtKB">
        <authorList>
            <consortium name="WormBaseParasite"/>
        </authorList>
    </citation>
    <scope>IDENTIFICATION</scope>
</reference>
<proteinExistence type="predicted"/>
<name>A0A914WWG8_9BILA</name>
<dbReference type="Proteomes" id="UP000887566">
    <property type="component" value="Unplaced"/>
</dbReference>
<dbReference type="AlphaFoldDB" id="A0A914WWG8"/>
<sequence length="203" mass="23221">MRPFYPEIDEKLLKYFRAEREKNHSVTYPMLRAFIMSPTSGITLPEEFKISDKYLFGWTRRNHLVSRRITHRGHIDSRRQSEIAKIAEDHLIAVQQAIASVKASKVFNIDEVPCYFDMVCDSTLSFKGSENVDGVDMGYRKSRYTVCLAISLDGRVLSTMIIFRNLVKPPSMPNLSPRIVLAASKSGTMDGALAKYWMDKVFS</sequence>
<evidence type="ECO:0000313" key="2">
    <source>
        <dbReference type="WBParaSite" id="PSAMB.scaffold5373size11845.g26516.t1"/>
    </source>
</evidence>